<evidence type="ECO:0000256" key="7">
    <source>
        <dbReference type="ARBA" id="ARBA00023136"/>
    </source>
</evidence>
<dbReference type="SUPFAM" id="SSF50891">
    <property type="entry name" value="Cyclophilin-like"/>
    <property type="match status" value="1"/>
</dbReference>
<dbReference type="Gene3D" id="1.20.58.340">
    <property type="entry name" value="Magnesium transport protein CorA, transmembrane region"/>
    <property type="match status" value="1"/>
</dbReference>
<keyword evidence="4 10" id="KW-0812">Transmembrane</keyword>
<reference evidence="12 13" key="1">
    <citation type="submission" date="2024-02" db="EMBL/GenBank/DDBJ databases">
        <title>De novo assembly and annotation of 12 fungi associated with fruit tree decline syndrome in Ontario, Canada.</title>
        <authorList>
            <person name="Sulman M."/>
            <person name="Ellouze W."/>
            <person name="Ilyukhin E."/>
        </authorList>
    </citation>
    <scope>NUCLEOTIDE SEQUENCE [LARGE SCALE GENOMIC DNA]</scope>
    <source>
        <strain evidence="12 13">M42-189</strain>
    </source>
</reference>
<comment type="caution">
    <text evidence="12">The sequence shown here is derived from an EMBL/GenBank/DDBJ whole genome shotgun (WGS) entry which is preliminary data.</text>
</comment>
<accession>A0ABR3RPJ9</accession>
<evidence type="ECO:0000256" key="8">
    <source>
        <dbReference type="ARBA" id="ARBA00023235"/>
    </source>
</evidence>
<dbReference type="PANTHER" id="PTHR11071:SF561">
    <property type="entry name" value="PEPTIDYL-PROLYL CIS-TRANS ISOMERASE D-RELATED"/>
    <property type="match status" value="1"/>
</dbReference>
<dbReference type="PANTHER" id="PTHR11071">
    <property type="entry name" value="PEPTIDYL-PROLYL CIS-TRANS ISOMERASE"/>
    <property type="match status" value="1"/>
</dbReference>
<gene>
    <name evidence="12" type="ORF">SLS60_003614</name>
</gene>
<dbReference type="EC" id="5.2.1.8" evidence="3"/>
<evidence type="ECO:0000313" key="12">
    <source>
        <dbReference type="EMBL" id="KAL1606213.1"/>
    </source>
</evidence>
<dbReference type="EMBL" id="JAKJXO020000004">
    <property type="protein sequence ID" value="KAL1606213.1"/>
    <property type="molecule type" value="Genomic_DNA"/>
</dbReference>
<dbReference type="InterPro" id="IPR029000">
    <property type="entry name" value="Cyclophilin-like_dom_sf"/>
</dbReference>
<sequence>MRYAKQLPNTIGFVSDDLYDLIGDCYQRSSSAQEWEIPNLPKERERRANKTQVTLIEYPCEGVPVVDSINSPTRLKQVLDTTHSSKQAPLRVYLVEDLSQQVIELLGSRFELDPLFFQAHIEDYIWHNTRDPSASPTNLSSDVKRRKWFQLRNVRFRYHDSEEDFDASRVDAYSWNVLRRPDNDGNHWSYADKHGAVVSMLRTRSTIWIGKDCRYEDSMVGIVLLDPTVSHGRPLWYDRTNWLPMPGMNSKAVPDANLSLSWYADIVEMTRLFPWYDSTEGRSDAQVIAMPTLYAVCAEWLVVCDYVKTRLSQVERELELPEVFRSRGDVIDDSRMRLHNWRGVLHVFIEMVNESLQIALPAAERLTTLPPKSNAGTTLPQSVDRADSLEDVSSDFRRVLEMLYKLQQHVDRLTGVVTSEISIEESRRALKEAHNMARLTWLASIFIPMTFITGLFSMTESVATLKQTFWIYFAIAVPFTGIVIRMGMLKWRKIRKQFEVATGGDSKKNQNIAAMGCGSSKNKGDETEMSRPAQTGGSAPPGPAHADRNERDAGPGAQAAAQPGSTEKKPTNPDNPIVFFDITIGGRNVGRIQMELYLDVVPATAENFRRFCTGEADAGGYKGSTFHRIPSFMIQGGDFMHGDGTGSATIFGSESFDDENFNLKHTRPGLLSMANSGPNTNGCQFFILTDMTPHLDGKHVVFGDVIDGMKVVREIENTPTGPGDRPVNEVVISNCGQISGAKVN</sequence>
<name>A0ABR3RPJ9_9PLEO</name>
<proteinExistence type="predicted"/>
<comment type="catalytic activity">
    <reaction evidence="1">
        <text>[protein]-peptidylproline (omega=180) = [protein]-peptidylproline (omega=0)</text>
        <dbReference type="Rhea" id="RHEA:16237"/>
        <dbReference type="Rhea" id="RHEA-COMP:10747"/>
        <dbReference type="Rhea" id="RHEA-COMP:10748"/>
        <dbReference type="ChEBI" id="CHEBI:83833"/>
        <dbReference type="ChEBI" id="CHEBI:83834"/>
        <dbReference type="EC" id="5.2.1.8"/>
    </reaction>
</comment>
<dbReference type="InterPro" id="IPR002523">
    <property type="entry name" value="MgTranspt_CorA/ZnTranspt_ZntB"/>
</dbReference>
<keyword evidence="8" id="KW-0413">Isomerase</keyword>
<evidence type="ECO:0000256" key="5">
    <source>
        <dbReference type="ARBA" id="ARBA00022989"/>
    </source>
</evidence>
<evidence type="ECO:0000256" key="2">
    <source>
        <dbReference type="ARBA" id="ARBA00004141"/>
    </source>
</evidence>
<dbReference type="Pfam" id="PF01544">
    <property type="entry name" value="CorA"/>
    <property type="match status" value="1"/>
</dbReference>
<evidence type="ECO:0000256" key="6">
    <source>
        <dbReference type="ARBA" id="ARBA00023110"/>
    </source>
</evidence>
<organism evidence="12 13">
    <name type="scientific">Paraconiothyrium brasiliense</name>
    <dbReference type="NCBI Taxonomy" id="300254"/>
    <lineage>
        <taxon>Eukaryota</taxon>
        <taxon>Fungi</taxon>
        <taxon>Dikarya</taxon>
        <taxon>Ascomycota</taxon>
        <taxon>Pezizomycotina</taxon>
        <taxon>Dothideomycetes</taxon>
        <taxon>Pleosporomycetidae</taxon>
        <taxon>Pleosporales</taxon>
        <taxon>Massarineae</taxon>
        <taxon>Didymosphaeriaceae</taxon>
        <taxon>Paraconiothyrium</taxon>
    </lineage>
</organism>
<evidence type="ECO:0000313" key="13">
    <source>
        <dbReference type="Proteomes" id="UP001521785"/>
    </source>
</evidence>
<feature type="transmembrane region" description="Helical" evidence="10">
    <location>
        <begin position="436"/>
        <end position="457"/>
    </location>
</feature>
<dbReference type="PROSITE" id="PS50072">
    <property type="entry name" value="CSA_PPIASE_2"/>
    <property type="match status" value="1"/>
</dbReference>
<dbReference type="Proteomes" id="UP001521785">
    <property type="component" value="Unassembled WGS sequence"/>
</dbReference>
<keyword evidence="6" id="KW-0697">Rotamase</keyword>
<keyword evidence="7 10" id="KW-0472">Membrane</keyword>
<evidence type="ECO:0000256" key="3">
    <source>
        <dbReference type="ARBA" id="ARBA00013194"/>
    </source>
</evidence>
<evidence type="ECO:0000256" key="4">
    <source>
        <dbReference type="ARBA" id="ARBA00022692"/>
    </source>
</evidence>
<comment type="subcellular location">
    <subcellularLocation>
        <location evidence="2">Membrane</location>
        <topology evidence="2">Multi-pass membrane protein</topology>
    </subcellularLocation>
</comment>
<dbReference type="Pfam" id="PF00160">
    <property type="entry name" value="Pro_isomerase"/>
    <property type="match status" value="1"/>
</dbReference>
<protein>
    <recommendedName>
        <fullName evidence="3">peptidylprolyl isomerase</fullName>
        <ecNumber evidence="3">5.2.1.8</ecNumber>
    </recommendedName>
</protein>
<evidence type="ECO:0000256" key="9">
    <source>
        <dbReference type="SAM" id="MobiDB-lite"/>
    </source>
</evidence>
<dbReference type="InterPro" id="IPR002130">
    <property type="entry name" value="Cyclophilin-type_PPIase_dom"/>
</dbReference>
<feature type="region of interest" description="Disordered" evidence="9">
    <location>
        <begin position="509"/>
        <end position="576"/>
    </location>
</feature>
<feature type="transmembrane region" description="Helical" evidence="10">
    <location>
        <begin position="469"/>
        <end position="488"/>
    </location>
</feature>
<dbReference type="InterPro" id="IPR045863">
    <property type="entry name" value="CorA_TM1_TM2"/>
</dbReference>
<evidence type="ECO:0000256" key="10">
    <source>
        <dbReference type="SAM" id="Phobius"/>
    </source>
</evidence>
<feature type="domain" description="PPIase cyclophilin-type" evidence="11">
    <location>
        <begin position="579"/>
        <end position="737"/>
    </location>
</feature>
<dbReference type="SUPFAM" id="SSF144083">
    <property type="entry name" value="Magnesium transport protein CorA, transmembrane region"/>
    <property type="match status" value="1"/>
</dbReference>
<dbReference type="Gene3D" id="2.40.100.10">
    <property type="entry name" value="Cyclophilin-like"/>
    <property type="match status" value="1"/>
</dbReference>
<feature type="compositionally biased region" description="Low complexity" evidence="9">
    <location>
        <begin position="554"/>
        <end position="564"/>
    </location>
</feature>
<keyword evidence="13" id="KW-1185">Reference proteome</keyword>
<evidence type="ECO:0000259" key="11">
    <source>
        <dbReference type="PROSITE" id="PS50072"/>
    </source>
</evidence>
<dbReference type="PRINTS" id="PR00153">
    <property type="entry name" value="CSAPPISMRASE"/>
</dbReference>
<evidence type="ECO:0000256" key="1">
    <source>
        <dbReference type="ARBA" id="ARBA00000971"/>
    </source>
</evidence>
<dbReference type="CDD" id="cd01926">
    <property type="entry name" value="cyclophilin_ABH_like"/>
    <property type="match status" value="1"/>
</dbReference>
<keyword evidence="5 10" id="KW-1133">Transmembrane helix</keyword>